<dbReference type="EMBL" id="APMQ01000005">
    <property type="protein sequence ID" value="ENZ77791.1"/>
    <property type="molecule type" value="Genomic_DNA"/>
</dbReference>
<evidence type="ECO:0008006" key="4">
    <source>
        <dbReference type="Google" id="ProtNLM"/>
    </source>
</evidence>
<comment type="caution">
    <text evidence="2">The sequence shown here is derived from an EMBL/GenBank/DDBJ whole genome shotgun (WGS) entry which is preliminary data.</text>
</comment>
<evidence type="ECO:0000256" key="1">
    <source>
        <dbReference type="SAM" id="SignalP"/>
    </source>
</evidence>
<keyword evidence="1" id="KW-0732">Signal</keyword>
<dbReference type="AlphaFoldDB" id="R0CMA1"/>
<dbReference type="PROSITE" id="PS51257">
    <property type="entry name" value="PROKAR_LIPOPROTEIN"/>
    <property type="match status" value="1"/>
</dbReference>
<evidence type="ECO:0000313" key="3">
    <source>
        <dbReference type="Proteomes" id="UP000013280"/>
    </source>
</evidence>
<feature type="signal peptide" evidence="1">
    <location>
        <begin position="1"/>
        <end position="17"/>
    </location>
</feature>
<sequence precursor="true">MMRPVIAGLLLLTIVIAGCNQPARNEVSTGRYQLAVDGQGNAWQLDTVTGDMKRCWQGAPGIRSPICYKVTQE</sequence>
<proteinExistence type="predicted"/>
<evidence type="ECO:0000313" key="2">
    <source>
        <dbReference type="EMBL" id="ENZ77791.1"/>
    </source>
</evidence>
<organism evidence="2 3">
    <name type="scientific">Ralstonia pickettii OR214</name>
    <dbReference type="NCBI Taxonomy" id="1264675"/>
    <lineage>
        <taxon>Bacteria</taxon>
        <taxon>Pseudomonadati</taxon>
        <taxon>Pseudomonadota</taxon>
        <taxon>Betaproteobacteria</taxon>
        <taxon>Burkholderiales</taxon>
        <taxon>Burkholderiaceae</taxon>
        <taxon>Ralstonia</taxon>
    </lineage>
</organism>
<dbReference type="Proteomes" id="UP000013280">
    <property type="component" value="Unassembled WGS sequence"/>
</dbReference>
<feature type="chain" id="PRO_5004347142" description="Lipoprotein" evidence="1">
    <location>
        <begin position="18"/>
        <end position="73"/>
    </location>
</feature>
<protein>
    <recommendedName>
        <fullName evidence="4">Lipoprotein</fullName>
    </recommendedName>
</protein>
<accession>R0CMA1</accession>
<reference evidence="2 3" key="1">
    <citation type="journal article" date="2013" name="Genome Announc.">
        <title>Draft Genome Sequence for Ralstonia sp. Strain OR214, a Bacterium with Potential for Bioremediation.</title>
        <authorList>
            <person name="Utturkar S.M."/>
            <person name="Bollmann A."/>
            <person name="Brzoska R.M."/>
            <person name="Klingeman D.M."/>
            <person name="Epstein S.E."/>
            <person name="Palumbo A.V."/>
            <person name="Brown S.D."/>
        </authorList>
    </citation>
    <scope>NUCLEOTIDE SEQUENCE [LARGE SCALE GENOMIC DNA]</scope>
    <source>
        <strain evidence="2 3">OR214</strain>
    </source>
</reference>
<name>R0CMA1_RALPI</name>
<gene>
    <name evidence="2" type="ORF">OR214_02067</name>
</gene>